<dbReference type="FunFam" id="1.10.8.270:FF:000010">
    <property type="entry name" value="Putative USP6 N-terminal-like protein"/>
    <property type="match status" value="1"/>
</dbReference>
<feature type="domain" description="Rab-GAP TBC" evidence="3">
    <location>
        <begin position="119"/>
        <end position="284"/>
    </location>
</feature>
<name>A0AAV2RTH1_MEGNR</name>
<proteinExistence type="predicted"/>
<comment type="caution">
    <text evidence="4">The sequence shown here is derived from an EMBL/GenBank/DDBJ whole genome shotgun (WGS) entry which is preliminary data.</text>
</comment>
<gene>
    <name evidence="4" type="ORF">MNOR_LOCUS27941</name>
</gene>
<keyword evidence="1" id="KW-0343">GTPase activation</keyword>
<feature type="compositionally biased region" description="Low complexity" evidence="2">
    <location>
        <begin position="478"/>
        <end position="488"/>
    </location>
</feature>
<dbReference type="InterPro" id="IPR000195">
    <property type="entry name" value="Rab-GAP-TBC_dom"/>
</dbReference>
<dbReference type="AlphaFoldDB" id="A0AAV2RTH1"/>
<organism evidence="4 5">
    <name type="scientific">Meganyctiphanes norvegica</name>
    <name type="common">Northern krill</name>
    <name type="synonym">Thysanopoda norvegica</name>
    <dbReference type="NCBI Taxonomy" id="48144"/>
    <lineage>
        <taxon>Eukaryota</taxon>
        <taxon>Metazoa</taxon>
        <taxon>Ecdysozoa</taxon>
        <taxon>Arthropoda</taxon>
        <taxon>Crustacea</taxon>
        <taxon>Multicrustacea</taxon>
        <taxon>Malacostraca</taxon>
        <taxon>Eumalacostraca</taxon>
        <taxon>Eucarida</taxon>
        <taxon>Euphausiacea</taxon>
        <taxon>Euphausiidae</taxon>
        <taxon>Meganyctiphanes</taxon>
    </lineage>
</organism>
<dbReference type="FunFam" id="1.10.472.80:FF:000019">
    <property type="entry name" value="USP6 N-terminal like"/>
    <property type="match status" value="1"/>
</dbReference>
<evidence type="ECO:0000313" key="4">
    <source>
        <dbReference type="EMBL" id="CAL4137182.1"/>
    </source>
</evidence>
<dbReference type="PROSITE" id="PS50086">
    <property type="entry name" value="TBC_RABGAP"/>
    <property type="match status" value="1"/>
</dbReference>
<evidence type="ECO:0000313" key="5">
    <source>
        <dbReference type="Proteomes" id="UP001497623"/>
    </source>
</evidence>
<evidence type="ECO:0000256" key="1">
    <source>
        <dbReference type="ARBA" id="ARBA00022468"/>
    </source>
</evidence>
<keyword evidence="5" id="KW-1185">Reference proteome</keyword>
<protein>
    <recommendedName>
        <fullName evidence="3">Rab-GAP TBC domain-containing protein</fullName>
    </recommendedName>
</protein>
<dbReference type="PANTHER" id="PTHR47219">
    <property type="entry name" value="RAB GTPASE-ACTIVATING PROTEIN 1-LIKE"/>
    <property type="match status" value="1"/>
</dbReference>
<feature type="compositionally biased region" description="Polar residues" evidence="2">
    <location>
        <begin position="506"/>
        <end position="516"/>
    </location>
</feature>
<accession>A0AAV2RTH1</accession>
<dbReference type="Proteomes" id="UP001497623">
    <property type="component" value="Unassembled WGS sequence"/>
</dbReference>
<evidence type="ECO:0000259" key="3">
    <source>
        <dbReference type="PROSITE" id="PS50086"/>
    </source>
</evidence>
<sequence length="690" mass="78796">MAASRIRLFTRNKYYSTLHSYTIIYWPKTKKDGLCKIANSGFQQNAELPQMKTPEKTTANDTKIIKLQKKYCLIDSHYKFWHFEGFNSKMYKITADPYHKVAWACNSKTKPQTKKLYEGHEMKRLGRLWSTDVRQIDLDVNRTYRDHSMFRKRYDIKQQQLFHVLVAYSMYNQEVGYCQGMSQIAALLLMYLNEEDAFWALSALMSTPQFAMHGFFIPGFPKLMRFQAHHDKILDKFLPKLKKHMERNYVDSGLYTLKWFFQCFLDRVPFTLTLRLWDIYLLIGERLMIAFAYTLLKLHRRQITKLDMDQILEYLQKKLEKNFGYDDDLVIENLEKSMEELRKSKLDQPGPPPDIELPQQPFGMFVEPTIEKETGVRRNFTEEEREITEKLMKRTETIGVNGSHLSVDREGSRYSLECSIDEVSSIGGFAGSRVSLANTSLTSAADLSTLSSATLARRGDPDQASLQSARSLISPDNRSIQSIRSPRSPIEKHRHSYNYSPVAGQHHTNGELSSDSRSVKSEGGIGEPNGLSTTVGYERLSPSHSPTLTRRPSRLSVSQTTLQPEGCEINSEPATPKASETPDTVRIFVPYSGNPDHHGAPISKSPQNGDASFISQNTSYQTKSFISSKSNDPNRIMIKVDGDESLSSPRTPREDSDYTPRSVSPSLPKLETTLTKPITLDSPEFEEGLM</sequence>
<dbReference type="SUPFAM" id="SSF47923">
    <property type="entry name" value="Ypt/Rab-GAP domain of gyp1p"/>
    <property type="match status" value="2"/>
</dbReference>
<feature type="non-terminal residue" evidence="4">
    <location>
        <position position="690"/>
    </location>
</feature>
<reference evidence="4 5" key="1">
    <citation type="submission" date="2024-05" db="EMBL/GenBank/DDBJ databases">
        <authorList>
            <person name="Wallberg A."/>
        </authorList>
    </citation>
    <scope>NUCLEOTIDE SEQUENCE [LARGE SCALE GENOMIC DNA]</scope>
</reference>
<dbReference type="GO" id="GO:0005096">
    <property type="term" value="F:GTPase activator activity"/>
    <property type="evidence" value="ECO:0007669"/>
    <property type="project" value="UniProtKB-KW"/>
</dbReference>
<dbReference type="EMBL" id="CAXKWB010030125">
    <property type="protein sequence ID" value="CAL4137182.1"/>
    <property type="molecule type" value="Genomic_DNA"/>
</dbReference>
<dbReference type="PANTHER" id="PTHR47219:SF19">
    <property type="entry name" value="USP6 N-TERMINAL-LIKE PROTEIN ISOFORM X1"/>
    <property type="match status" value="1"/>
</dbReference>
<feature type="compositionally biased region" description="Polar residues" evidence="2">
    <location>
        <begin position="604"/>
        <end position="633"/>
    </location>
</feature>
<feature type="compositionally biased region" description="Polar residues" evidence="2">
    <location>
        <begin position="464"/>
        <end position="477"/>
    </location>
</feature>
<feature type="region of interest" description="Disordered" evidence="2">
    <location>
        <begin position="456"/>
        <end position="690"/>
    </location>
</feature>
<dbReference type="InterPro" id="IPR035969">
    <property type="entry name" value="Rab-GAP_TBC_sf"/>
</dbReference>
<feature type="compositionally biased region" description="Polar residues" evidence="2">
    <location>
        <begin position="542"/>
        <end position="563"/>
    </location>
</feature>
<evidence type="ECO:0000256" key="2">
    <source>
        <dbReference type="SAM" id="MobiDB-lite"/>
    </source>
</evidence>
<dbReference type="InterPro" id="IPR050302">
    <property type="entry name" value="Rab_GAP_TBC_domain"/>
</dbReference>
<dbReference type="SMART" id="SM00164">
    <property type="entry name" value="TBC"/>
    <property type="match status" value="1"/>
</dbReference>
<dbReference type="GO" id="GO:0031267">
    <property type="term" value="F:small GTPase binding"/>
    <property type="evidence" value="ECO:0007669"/>
    <property type="project" value="TreeGrafter"/>
</dbReference>
<dbReference type="Gene3D" id="1.10.8.270">
    <property type="entry name" value="putative rabgap domain of human tbc1 domain family member 14 like domains"/>
    <property type="match status" value="1"/>
</dbReference>
<dbReference type="Pfam" id="PF00566">
    <property type="entry name" value="RabGAP-TBC"/>
    <property type="match status" value="1"/>
</dbReference>
<dbReference type="Gene3D" id="1.10.472.80">
    <property type="entry name" value="Ypt/Rab-GAP domain of gyp1p, domain 3"/>
    <property type="match status" value="1"/>
</dbReference>